<dbReference type="EMBL" id="SLUK01000006">
    <property type="protein sequence ID" value="TCL43310.1"/>
    <property type="molecule type" value="Genomic_DNA"/>
</dbReference>
<accession>A0A9X8UK18</accession>
<evidence type="ECO:0000313" key="2">
    <source>
        <dbReference type="Proteomes" id="UP000294682"/>
    </source>
</evidence>
<name>A0A9X8UK18_9FIRM</name>
<reference evidence="1 2" key="1">
    <citation type="submission" date="2019-03" db="EMBL/GenBank/DDBJ databases">
        <title>Genomic Encyclopedia of Type Strains, Phase IV (KMG-IV): sequencing the most valuable type-strain genomes for metagenomic binning, comparative biology and taxonomic classification.</title>
        <authorList>
            <person name="Goeker M."/>
        </authorList>
    </citation>
    <scope>NUCLEOTIDE SEQUENCE [LARGE SCALE GENOMIC DNA]</scope>
    <source>
        <strain evidence="1 2">DSM 100433</strain>
    </source>
</reference>
<dbReference type="Proteomes" id="UP000294682">
    <property type="component" value="Unassembled WGS sequence"/>
</dbReference>
<evidence type="ECO:0000313" key="1">
    <source>
        <dbReference type="EMBL" id="TCL43310.1"/>
    </source>
</evidence>
<gene>
    <name evidence="1" type="ORF">EDD78_106173</name>
</gene>
<organism evidence="1 2">
    <name type="scientific">Harryflintia acetispora</name>
    <dbReference type="NCBI Taxonomy" id="1849041"/>
    <lineage>
        <taxon>Bacteria</taxon>
        <taxon>Bacillati</taxon>
        <taxon>Bacillota</taxon>
        <taxon>Clostridia</taxon>
        <taxon>Eubacteriales</taxon>
        <taxon>Oscillospiraceae</taxon>
        <taxon>Harryflintia</taxon>
    </lineage>
</organism>
<comment type="caution">
    <text evidence="1">The sequence shown here is derived from an EMBL/GenBank/DDBJ whole genome shotgun (WGS) entry which is preliminary data.</text>
</comment>
<protein>
    <submittedName>
        <fullName evidence="1">Uncharacterized protein</fullName>
    </submittedName>
</protein>
<keyword evidence="2" id="KW-1185">Reference proteome</keyword>
<proteinExistence type="predicted"/>
<dbReference type="AlphaFoldDB" id="A0A9X8UK18"/>
<sequence>MKRKLLAIILAALALCMLGGFTLGGRGARSIPAGMLLSADADGASHGGNHPPVGPLTLRGGQEELEVSEQNISAFITAGNRKALKEIYTAMYEAGELTAGEYALAKRWDWIIPVSEKIPLDDFEIDVAGIRTGTDGGGAR</sequence>
<dbReference type="RefSeq" id="WP_132084657.1">
    <property type="nucleotide sequence ID" value="NZ_SLUK01000006.1"/>
</dbReference>